<proteinExistence type="predicted"/>
<dbReference type="EMBL" id="JBJKFK010004315">
    <property type="protein sequence ID" value="KAL3309082.1"/>
    <property type="molecule type" value="Genomic_DNA"/>
</dbReference>
<keyword evidence="2" id="KW-1185">Reference proteome</keyword>
<gene>
    <name evidence="1" type="ORF">Ciccas_012375</name>
</gene>
<evidence type="ECO:0000313" key="2">
    <source>
        <dbReference type="Proteomes" id="UP001626550"/>
    </source>
</evidence>
<evidence type="ECO:0000313" key="1">
    <source>
        <dbReference type="EMBL" id="KAL3309082.1"/>
    </source>
</evidence>
<accession>A0ABD2PQD3</accession>
<protein>
    <submittedName>
        <fullName evidence="1">Uncharacterized protein</fullName>
    </submittedName>
</protein>
<feature type="non-terminal residue" evidence="1">
    <location>
        <position position="98"/>
    </location>
</feature>
<reference evidence="1 2" key="1">
    <citation type="submission" date="2024-11" db="EMBL/GenBank/DDBJ databases">
        <title>Adaptive evolution of stress response genes in parasites aligns with host niche diversity.</title>
        <authorList>
            <person name="Hahn C."/>
            <person name="Resl P."/>
        </authorList>
    </citation>
    <scope>NUCLEOTIDE SEQUENCE [LARGE SCALE GENOMIC DNA]</scope>
    <source>
        <strain evidence="1">EGGRZ-B1_66</strain>
        <tissue evidence="1">Body</tissue>
    </source>
</reference>
<dbReference type="AlphaFoldDB" id="A0ABD2PQD3"/>
<dbReference type="Proteomes" id="UP001626550">
    <property type="component" value="Unassembled WGS sequence"/>
</dbReference>
<organism evidence="1 2">
    <name type="scientific">Cichlidogyrus casuarinus</name>
    <dbReference type="NCBI Taxonomy" id="1844966"/>
    <lineage>
        <taxon>Eukaryota</taxon>
        <taxon>Metazoa</taxon>
        <taxon>Spiralia</taxon>
        <taxon>Lophotrochozoa</taxon>
        <taxon>Platyhelminthes</taxon>
        <taxon>Monogenea</taxon>
        <taxon>Monopisthocotylea</taxon>
        <taxon>Dactylogyridea</taxon>
        <taxon>Ancyrocephalidae</taxon>
        <taxon>Cichlidogyrus</taxon>
    </lineage>
</organism>
<name>A0ABD2PQD3_9PLAT</name>
<comment type="caution">
    <text evidence="1">The sequence shown here is derived from an EMBL/GenBank/DDBJ whole genome shotgun (WGS) entry which is preliminary data.</text>
</comment>
<sequence>MEYLLCHLSLEKECLCSKQLDQDEEAILCPKLIDWPKSLNDEAHVHILTQLTLMIPENIVNFLQASGLDVIMDWFEFLLTDEEQTAKLKPTLTLILVT</sequence>